<organism evidence="1 2">
    <name type="scientific">Limnofasciculus baicalensis BBK-W-15</name>
    <dbReference type="NCBI Taxonomy" id="2699891"/>
    <lineage>
        <taxon>Bacteria</taxon>
        <taxon>Bacillati</taxon>
        <taxon>Cyanobacteriota</taxon>
        <taxon>Cyanophyceae</taxon>
        <taxon>Coleofasciculales</taxon>
        <taxon>Coleofasciculaceae</taxon>
        <taxon>Limnofasciculus</taxon>
        <taxon>Limnofasciculus baicalensis</taxon>
    </lineage>
</organism>
<dbReference type="AlphaFoldDB" id="A0AAE3GUG0"/>
<name>A0AAE3GUG0_9CYAN</name>
<accession>A0AAE3GUG0</accession>
<dbReference type="InterPro" id="IPR027417">
    <property type="entry name" value="P-loop_NTPase"/>
</dbReference>
<comment type="caution">
    <text evidence="1">The sequence shown here is derived from an EMBL/GenBank/DDBJ whole genome shotgun (WGS) entry which is preliminary data.</text>
</comment>
<proteinExistence type="predicted"/>
<dbReference type="RefSeq" id="WP_254013665.1">
    <property type="nucleotide sequence ID" value="NZ_JAMZMM010000256.1"/>
</dbReference>
<dbReference type="Proteomes" id="UP001204953">
    <property type="component" value="Unassembled WGS sequence"/>
</dbReference>
<evidence type="ECO:0000313" key="1">
    <source>
        <dbReference type="EMBL" id="MCP2730915.1"/>
    </source>
</evidence>
<evidence type="ECO:0000313" key="2">
    <source>
        <dbReference type="Proteomes" id="UP001204953"/>
    </source>
</evidence>
<dbReference type="SUPFAM" id="SSF52540">
    <property type="entry name" value="P-loop containing nucleoside triphosphate hydrolases"/>
    <property type="match status" value="1"/>
</dbReference>
<sequence>MLLNRINPFRASLHLGYCDIRVIGPRASGKTTFLATLAYWPYTDGRYPITSVQPMNDETVHLVDTARNILESGSQLEATNFGWHGSSYYNLLINLKPSLCQDPLFWLRQQYLSFSLSCIDYSGELIERLNTNSTDDISISFLDDCALSSGLLLLIDATCRSSDSYYAKAFRILGQELNYRWRKGNRNLKNYRIAIVFSKFDQPEAWEHRNNLEKFININFPRTHNVFNNWYRTCGLSVTYFACSAFGMKGEPPAPNVLVEEGFGAKNGVLADPSKWQPFGLVAPVYWLCTGKNNSWLRDF</sequence>
<gene>
    <name evidence="1" type="ORF">NJ959_21035</name>
</gene>
<reference evidence="1" key="1">
    <citation type="submission" date="2022-06" db="EMBL/GenBank/DDBJ databases">
        <title>New cyanobacteria of genus Symplocastrum in benthos of Lake Baikal.</title>
        <authorList>
            <person name="Sorokovikova E."/>
            <person name="Tikhonova I."/>
            <person name="Krasnopeev A."/>
            <person name="Evseev P."/>
            <person name="Gladkikh A."/>
            <person name="Belykh O."/>
        </authorList>
    </citation>
    <scope>NUCLEOTIDE SEQUENCE</scope>
    <source>
        <strain evidence="1">BBK-W-15</strain>
    </source>
</reference>
<keyword evidence="2" id="KW-1185">Reference proteome</keyword>
<protein>
    <submittedName>
        <fullName evidence="1">Uncharacterized protein</fullName>
    </submittedName>
</protein>
<dbReference type="EMBL" id="JAMZMM010000256">
    <property type="protein sequence ID" value="MCP2730915.1"/>
    <property type="molecule type" value="Genomic_DNA"/>
</dbReference>